<feature type="transmembrane region" description="Helical" evidence="6">
    <location>
        <begin position="117"/>
        <end position="135"/>
    </location>
</feature>
<keyword evidence="5 6" id="KW-0472">Membrane</keyword>
<dbReference type="OMA" id="DSMTVCQ"/>
<dbReference type="GO" id="GO:0016020">
    <property type="term" value="C:membrane"/>
    <property type="evidence" value="ECO:0007669"/>
    <property type="project" value="UniProtKB-SubCell"/>
</dbReference>
<sequence>MAPNSRSHETISRLSKIDEVNIEEIVIVQEQEWLFDDAINLIGFGLVQYRMIFICGLMLMAALNETMGMMFLMTPAQCDLELNSFAKGLLTSSSYFGIMIPSYMWGYISDRYGRRKVIIYTLFATSVMAVCSSLSRTFFWFLFFRFWTGFFISAASGGMYPYLGEFNTMKNRPTVMAWCSCGTGISMTAAPIIAWAILSLNIEFTIYEGFVFHSWRLIIIAYTLPGLLAAIFLIYCPESPKFYMAQGCELKALKVLEWIFITNTRQELKHFPVKRLAPEVDNGPHLGDSSQLQVIWKQTKQLFQPPYIKNFLIAAYIQTSIFISSGALGLWFPELLNRFSNSDSTGTICEVITGALNTSIAINGNMTVTQDCDNSVSSEAFINSVMVGVYYTLGYVLISMLMKPLGRGWILGFSLFGSAISGFVLQWITIPILEIIFFSAFLVLSGLMISVISGTAVMLFPTHIRAMAVCVILMVGRIGTSTGSSIVGLTIESHCEETFAVITAMVFVAAIFNFFLPSR</sequence>
<dbReference type="Pfam" id="PF07690">
    <property type="entry name" value="MFS_1"/>
    <property type="match status" value="1"/>
</dbReference>
<name>A0A336LUM0_CULSO</name>
<feature type="transmembrane region" description="Helical" evidence="6">
    <location>
        <begin position="217"/>
        <end position="236"/>
    </location>
</feature>
<dbReference type="EMBL" id="UFQT01000207">
    <property type="protein sequence ID" value="SSX21732.1"/>
    <property type="molecule type" value="Genomic_DNA"/>
</dbReference>
<feature type="transmembrane region" description="Helical" evidence="6">
    <location>
        <begin position="499"/>
        <end position="516"/>
    </location>
</feature>
<reference evidence="8" key="1">
    <citation type="submission" date="2018-04" db="EMBL/GenBank/DDBJ databases">
        <authorList>
            <person name="Go L.Y."/>
            <person name="Mitchell J.A."/>
        </authorList>
    </citation>
    <scope>NUCLEOTIDE SEQUENCE</scope>
    <source>
        <tissue evidence="8">Whole organism</tissue>
    </source>
</reference>
<dbReference type="VEuPathDB" id="VectorBase:CSON005174"/>
<feature type="transmembrane region" description="Helical" evidence="6">
    <location>
        <begin position="311"/>
        <end position="332"/>
    </location>
</feature>
<evidence type="ECO:0000256" key="4">
    <source>
        <dbReference type="ARBA" id="ARBA00022989"/>
    </source>
</evidence>
<evidence type="ECO:0000256" key="5">
    <source>
        <dbReference type="ARBA" id="ARBA00023136"/>
    </source>
</evidence>
<protein>
    <submittedName>
        <fullName evidence="9">CSON005174 protein</fullName>
    </submittedName>
</protein>
<feature type="transmembrane region" description="Helical" evidence="6">
    <location>
        <begin position="175"/>
        <end position="197"/>
    </location>
</feature>
<dbReference type="InterPro" id="IPR020846">
    <property type="entry name" value="MFS_dom"/>
</dbReference>
<dbReference type="PANTHER" id="PTHR23511">
    <property type="entry name" value="SYNAPTIC VESICLE GLYCOPROTEIN 2"/>
    <property type="match status" value="1"/>
</dbReference>
<feature type="transmembrane region" description="Helical" evidence="6">
    <location>
        <begin position="51"/>
        <end position="73"/>
    </location>
</feature>
<dbReference type="InterPro" id="IPR011701">
    <property type="entry name" value="MFS"/>
</dbReference>
<feature type="transmembrane region" description="Helical" evidence="6">
    <location>
        <begin position="410"/>
        <end position="429"/>
    </location>
</feature>
<dbReference type="Gene3D" id="1.20.1250.20">
    <property type="entry name" value="MFS general substrate transporter like domains"/>
    <property type="match status" value="1"/>
</dbReference>
<dbReference type="InterPro" id="IPR036259">
    <property type="entry name" value="MFS_trans_sf"/>
</dbReference>
<dbReference type="SUPFAM" id="SSF103473">
    <property type="entry name" value="MFS general substrate transporter"/>
    <property type="match status" value="1"/>
</dbReference>
<comment type="subcellular location">
    <subcellularLocation>
        <location evidence="1">Membrane</location>
        <topology evidence="1">Multi-pass membrane protein</topology>
    </subcellularLocation>
</comment>
<evidence type="ECO:0000256" key="6">
    <source>
        <dbReference type="SAM" id="Phobius"/>
    </source>
</evidence>
<evidence type="ECO:0000313" key="9">
    <source>
        <dbReference type="EMBL" id="SSX21732.1"/>
    </source>
</evidence>
<feature type="transmembrane region" description="Helical" evidence="6">
    <location>
        <begin position="435"/>
        <end position="460"/>
    </location>
</feature>
<dbReference type="PANTHER" id="PTHR23511:SF37">
    <property type="entry name" value="MAJOR FACILITATOR SUPERFAMILY (MFS) PROFILE DOMAIN-CONTAINING PROTEIN-RELATED"/>
    <property type="match status" value="1"/>
</dbReference>
<accession>A0A336LUM0</accession>
<feature type="transmembrane region" description="Helical" evidence="6">
    <location>
        <begin position="85"/>
        <end position="105"/>
    </location>
</feature>
<feature type="transmembrane region" description="Helical" evidence="6">
    <location>
        <begin position="141"/>
        <end position="163"/>
    </location>
</feature>
<evidence type="ECO:0000256" key="3">
    <source>
        <dbReference type="ARBA" id="ARBA00022692"/>
    </source>
</evidence>
<dbReference type="GO" id="GO:0022857">
    <property type="term" value="F:transmembrane transporter activity"/>
    <property type="evidence" value="ECO:0007669"/>
    <property type="project" value="InterPro"/>
</dbReference>
<proteinExistence type="predicted"/>
<evidence type="ECO:0000313" key="8">
    <source>
        <dbReference type="EMBL" id="SSX01352.1"/>
    </source>
</evidence>
<feature type="transmembrane region" description="Helical" evidence="6">
    <location>
        <begin position="380"/>
        <end position="398"/>
    </location>
</feature>
<evidence type="ECO:0000256" key="1">
    <source>
        <dbReference type="ARBA" id="ARBA00004141"/>
    </source>
</evidence>
<evidence type="ECO:0000256" key="2">
    <source>
        <dbReference type="ARBA" id="ARBA00022448"/>
    </source>
</evidence>
<feature type="transmembrane region" description="Helical" evidence="6">
    <location>
        <begin position="467"/>
        <end position="487"/>
    </location>
</feature>
<dbReference type="EMBL" id="UFQS01000207">
    <property type="protein sequence ID" value="SSX01352.1"/>
    <property type="molecule type" value="Genomic_DNA"/>
</dbReference>
<keyword evidence="3 6" id="KW-0812">Transmembrane</keyword>
<keyword evidence="2" id="KW-0813">Transport</keyword>
<reference evidence="9" key="2">
    <citation type="submission" date="2018-07" db="EMBL/GenBank/DDBJ databases">
        <authorList>
            <person name="Quirk P.G."/>
            <person name="Krulwich T.A."/>
        </authorList>
    </citation>
    <scope>NUCLEOTIDE SEQUENCE</scope>
</reference>
<evidence type="ECO:0000259" key="7">
    <source>
        <dbReference type="PROSITE" id="PS50850"/>
    </source>
</evidence>
<feature type="domain" description="Major facilitator superfamily (MFS) profile" evidence="7">
    <location>
        <begin position="50"/>
        <end position="519"/>
    </location>
</feature>
<gene>
    <name evidence="9" type="primary">CSON005174</name>
</gene>
<dbReference type="PROSITE" id="PS50850">
    <property type="entry name" value="MFS"/>
    <property type="match status" value="1"/>
</dbReference>
<keyword evidence="4 6" id="KW-1133">Transmembrane helix</keyword>
<dbReference type="AlphaFoldDB" id="A0A336LUM0"/>
<organism evidence="9">
    <name type="scientific">Culicoides sonorensis</name>
    <name type="common">Biting midge</name>
    <dbReference type="NCBI Taxonomy" id="179676"/>
    <lineage>
        <taxon>Eukaryota</taxon>
        <taxon>Metazoa</taxon>
        <taxon>Ecdysozoa</taxon>
        <taxon>Arthropoda</taxon>
        <taxon>Hexapoda</taxon>
        <taxon>Insecta</taxon>
        <taxon>Pterygota</taxon>
        <taxon>Neoptera</taxon>
        <taxon>Endopterygota</taxon>
        <taxon>Diptera</taxon>
        <taxon>Nematocera</taxon>
        <taxon>Chironomoidea</taxon>
        <taxon>Ceratopogonidae</taxon>
        <taxon>Ceratopogoninae</taxon>
        <taxon>Culicoides</taxon>
        <taxon>Monoculicoides</taxon>
    </lineage>
</organism>